<evidence type="ECO:0000313" key="1">
    <source>
        <dbReference type="EMBL" id="CCH73099.1"/>
    </source>
</evidence>
<gene>
    <name evidence="1" type="ORF">BN11_2320004</name>
</gene>
<dbReference type="STRING" id="1193182.BN11_2320004"/>
<organism evidence="1 2">
    <name type="scientific">Nostocoides australiense Ben110</name>
    <dbReference type="NCBI Taxonomy" id="1193182"/>
    <lineage>
        <taxon>Bacteria</taxon>
        <taxon>Bacillati</taxon>
        <taxon>Actinomycetota</taxon>
        <taxon>Actinomycetes</taxon>
        <taxon>Micrococcales</taxon>
        <taxon>Intrasporangiaceae</taxon>
        <taxon>Nostocoides</taxon>
    </lineage>
</organism>
<dbReference type="Proteomes" id="UP000035763">
    <property type="component" value="Unassembled WGS sequence"/>
</dbReference>
<accession>W6K3E0</accession>
<comment type="caution">
    <text evidence="1">The sequence shown here is derived from an EMBL/GenBank/DDBJ whole genome shotgun (WGS) entry which is preliminary data.</text>
</comment>
<sequence length="44" mass="4887">MDAELDTLVTALYVMTDDLLRAQPERVPARLKGCSRHGPVTRSC</sequence>
<proteinExistence type="predicted"/>
<name>W6K3E0_9MICO</name>
<keyword evidence="2" id="KW-1185">Reference proteome</keyword>
<dbReference type="EMBL" id="CAJA01000149">
    <property type="protein sequence ID" value="CCH73099.1"/>
    <property type="molecule type" value="Genomic_DNA"/>
</dbReference>
<protein>
    <submittedName>
        <fullName evidence="1">Uncharacterized protein</fullName>
    </submittedName>
</protein>
<evidence type="ECO:0000313" key="2">
    <source>
        <dbReference type="Proteomes" id="UP000035763"/>
    </source>
</evidence>
<reference evidence="1 2" key="1">
    <citation type="journal article" date="2013" name="ISME J.">
        <title>A metabolic model for members of the genus Tetrasphaera involved in enhanced biological phosphorus removal.</title>
        <authorList>
            <person name="Kristiansen R."/>
            <person name="Nguyen H.T.T."/>
            <person name="Saunders A.M."/>
            <person name="Nielsen J.L."/>
            <person name="Wimmer R."/>
            <person name="Le V.Q."/>
            <person name="McIlroy S.J."/>
            <person name="Petrovski S."/>
            <person name="Seviour R.J."/>
            <person name="Calteau A."/>
            <person name="Nielsen K.L."/>
            <person name="Nielsen P.H."/>
        </authorList>
    </citation>
    <scope>NUCLEOTIDE SEQUENCE [LARGE SCALE GENOMIC DNA]</scope>
    <source>
        <strain evidence="1 2">Ben110</strain>
    </source>
</reference>
<dbReference type="AlphaFoldDB" id="W6K3E0"/>